<name>A0A517I7Z8_BREBE</name>
<dbReference type="InterPro" id="IPR004843">
    <property type="entry name" value="Calcineurin-like_PHP"/>
</dbReference>
<dbReference type="InterPro" id="IPR029052">
    <property type="entry name" value="Metallo-depent_PP-like"/>
</dbReference>
<dbReference type="Proteomes" id="UP000317713">
    <property type="component" value="Chromosome"/>
</dbReference>
<evidence type="ECO:0000259" key="1">
    <source>
        <dbReference type="Pfam" id="PF00149"/>
    </source>
</evidence>
<evidence type="ECO:0000313" key="3">
    <source>
        <dbReference type="Proteomes" id="UP000317713"/>
    </source>
</evidence>
<dbReference type="EMBL" id="CP042161">
    <property type="protein sequence ID" value="QDS35020.1"/>
    <property type="molecule type" value="Genomic_DNA"/>
</dbReference>
<protein>
    <recommendedName>
        <fullName evidence="1">Calcineurin-like phosphoesterase domain-containing protein</fullName>
    </recommendedName>
</protein>
<reference evidence="2 3" key="1">
    <citation type="submission" date="2019-07" db="EMBL/GenBank/DDBJ databases">
        <title>Characterization of Brevibacillus brevis HK544, as a potential biocontrol agent.</title>
        <authorList>
            <person name="Kim H."/>
        </authorList>
    </citation>
    <scope>NUCLEOTIDE SEQUENCE [LARGE SCALE GENOMIC DNA]</scope>
    <source>
        <strain evidence="2 3">HK544</strain>
    </source>
</reference>
<sequence>MSKGFDLISDVHLDFWVKVENPLHKMVPQIKSSIKGILPDIHNKVIVIAGDLGHYNWQNKLFIEELKHFYEHILIVAGNHDYYLVSANQEKQNRGRSINRIIEMKEICSLLTNVHYLDGEIFWKCFRKWKEEEK</sequence>
<accession>A0A517I7Z8</accession>
<proteinExistence type="predicted"/>
<dbReference type="SUPFAM" id="SSF56300">
    <property type="entry name" value="Metallo-dependent phosphatases"/>
    <property type="match status" value="1"/>
</dbReference>
<feature type="domain" description="Calcineurin-like phosphoesterase" evidence="1">
    <location>
        <begin position="7"/>
        <end position="119"/>
    </location>
</feature>
<dbReference type="RefSeq" id="WP_144616695.1">
    <property type="nucleotide sequence ID" value="NZ_CP042161.1"/>
</dbReference>
<dbReference type="Pfam" id="PF00149">
    <property type="entry name" value="Metallophos"/>
    <property type="match status" value="1"/>
</dbReference>
<organism evidence="2 3">
    <name type="scientific">Brevibacillus brevis</name>
    <name type="common">Bacillus brevis</name>
    <dbReference type="NCBI Taxonomy" id="1393"/>
    <lineage>
        <taxon>Bacteria</taxon>
        <taxon>Bacillati</taxon>
        <taxon>Bacillota</taxon>
        <taxon>Bacilli</taxon>
        <taxon>Bacillales</taxon>
        <taxon>Paenibacillaceae</taxon>
        <taxon>Brevibacillus</taxon>
    </lineage>
</organism>
<evidence type="ECO:0000313" key="2">
    <source>
        <dbReference type="EMBL" id="QDS35020.1"/>
    </source>
</evidence>
<dbReference type="Gene3D" id="3.60.21.10">
    <property type="match status" value="1"/>
</dbReference>
<dbReference type="AlphaFoldDB" id="A0A517I7Z8"/>
<dbReference type="GO" id="GO:0016787">
    <property type="term" value="F:hydrolase activity"/>
    <property type="evidence" value="ECO:0007669"/>
    <property type="project" value="InterPro"/>
</dbReference>
<gene>
    <name evidence="2" type="ORF">FPS98_14000</name>
</gene>